<comment type="similarity">
    <text evidence="1">Belongs to the glycosyltransferase 2 family.</text>
</comment>
<keyword evidence="3" id="KW-0808">Transferase</keyword>
<keyword evidence="2" id="KW-0328">Glycosyltransferase</keyword>
<dbReference type="Gene3D" id="3.90.550.10">
    <property type="entry name" value="Spore Coat Polysaccharide Biosynthesis Protein SpsA, Chain A"/>
    <property type="match status" value="1"/>
</dbReference>
<dbReference type="EMBL" id="JBHULN010000016">
    <property type="protein sequence ID" value="MFD2573303.1"/>
    <property type="molecule type" value="Genomic_DNA"/>
</dbReference>
<accession>A0ABW5M8H6</accession>
<dbReference type="InterPro" id="IPR001173">
    <property type="entry name" value="Glyco_trans_2-like"/>
</dbReference>
<gene>
    <name evidence="5" type="ORF">ACFSUS_21860</name>
</gene>
<comment type="caution">
    <text evidence="5">The sequence shown here is derived from an EMBL/GenBank/DDBJ whole genome shotgun (WGS) entry which is preliminary data.</text>
</comment>
<dbReference type="PANTHER" id="PTHR43685:SF5">
    <property type="entry name" value="GLYCOSYLTRANSFERASE EPSE-RELATED"/>
    <property type="match status" value="1"/>
</dbReference>
<dbReference type="InterPro" id="IPR029044">
    <property type="entry name" value="Nucleotide-diphossugar_trans"/>
</dbReference>
<evidence type="ECO:0000256" key="2">
    <source>
        <dbReference type="ARBA" id="ARBA00022676"/>
    </source>
</evidence>
<evidence type="ECO:0000259" key="4">
    <source>
        <dbReference type="Pfam" id="PF00535"/>
    </source>
</evidence>
<evidence type="ECO:0000256" key="3">
    <source>
        <dbReference type="ARBA" id="ARBA00022679"/>
    </source>
</evidence>
<reference evidence="6" key="1">
    <citation type="journal article" date="2019" name="Int. J. Syst. Evol. Microbiol.">
        <title>The Global Catalogue of Microorganisms (GCM) 10K type strain sequencing project: providing services to taxonomists for standard genome sequencing and annotation.</title>
        <authorList>
            <consortium name="The Broad Institute Genomics Platform"/>
            <consortium name="The Broad Institute Genome Sequencing Center for Infectious Disease"/>
            <person name="Wu L."/>
            <person name="Ma J."/>
        </authorList>
    </citation>
    <scope>NUCLEOTIDE SEQUENCE [LARGE SCALE GENOMIC DNA]</scope>
    <source>
        <strain evidence="6">KCTC 42805</strain>
    </source>
</reference>
<evidence type="ECO:0000256" key="1">
    <source>
        <dbReference type="ARBA" id="ARBA00006739"/>
    </source>
</evidence>
<sequence length="343" mass="39651">MNQPVLSVLMPVYNAEKYLVESIESILGQSLEEFEFIIIDDGSTDSSPQIVQSFTDKRIRFYQNGTNLGISTTLNKGIELAKTELIARMDADDISYPDRLREQYQYMVAHPDCALLSCWVRVIGEDKEVIRVDRFAAGYHYYNMAFISPMYHPSVLYRRSAVLEVGGYAQKYAEDYALFWALSRKYRIYNVEQVLLDYRVSSSSLHQVLRKQEYETAHAEQVLGNLRYYMGNEYQLGPSYLACLSHNFGPLLQENSVQQIVECLKQLETINEKIFTKPNVNLDLRAVKQAAISKRNFIISYYTQHLGYGQKVGLLLRTGSWRILYRTLRDSLNLRNSLTTENT</sequence>
<proteinExistence type="inferred from homology"/>
<evidence type="ECO:0000313" key="6">
    <source>
        <dbReference type="Proteomes" id="UP001597469"/>
    </source>
</evidence>
<dbReference type="SUPFAM" id="SSF53448">
    <property type="entry name" value="Nucleotide-diphospho-sugar transferases"/>
    <property type="match status" value="1"/>
</dbReference>
<dbReference type="Pfam" id="PF00535">
    <property type="entry name" value="Glycos_transf_2"/>
    <property type="match status" value="1"/>
</dbReference>
<name>A0ABW5M8H6_9BACT</name>
<dbReference type="RefSeq" id="WP_381525899.1">
    <property type="nucleotide sequence ID" value="NZ_JBHULN010000016.1"/>
</dbReference>
<feature type="domain" description="Glycosyltransferase 2-like" evidence="4">
    <location>
        <begin position="7"/>
        <end position="140"/>
    </location>
</feature>
<evidence type="ECO:0000313" key="5">
    <source>
        <dbReference type="EMBL" id="MFD2573303.1"/>
    </source>
</evidence>
<dbReference type="Proteomes" id="UP001597469">
    <property type="component" value="Unassembled WGS sequence"/>
</dbReference>
<organism evidence="5 6">
    <name type="scientific">Spirosoma soli</name>
    <dbReference type="NCBI Taxonomy" id="1770529"/>
    <lineage>
        <taxon>Bacteria</taxon>
        <taxon>Pseudomonadati</taxon>
        <taxon>Bacteroidota</taxon>
        <taxon>Cytophagia</taxon>
        <taxon>Cytophagales</taxon>
        <taxon>Cytophagaceae</taxon>
        <taxon>Spirosoma</taxon>
    </lineage>
</organism>
<keyword evidence="6" id="KW-1185">Reference proteome</keyword>
<protein>
    <submittedName>
        <fullName evidence="5">Glycosyltransferase family 2 protein</fullName>
    </submittedName>
</protein>
<dbReference type="InterPro" id="IPR050834">
    <property type="entry name" value="Glycosyltransf_2"/>
</dbReference>
<dbReference type="PANTHER" id="PTHR43685">
    <property type="entry name" value="GLYCOSYLTRANSFERASE"/>
    <property type="match status" value="1"/>
</dbReference>